<evidence type="ECO:0000256" key="6">
    <source>
        <dbReference type="ARBA" id="ARBA00022989"/>
    </source>
</evidence>
<dbReference type="InterPro" id="IPR006312">
    <property type="entry name" value="TatA/E"/>
</dbReference>
<feature type="compositionally biased region" description="Low complexity" evidence="9">
    <location>
        <begin position="52"/>
        <end position="67"/>
    </location>
</feature>
<keyword evidence="6" id="KW-1133">Transmembrane helix</keyword>
<protein>
    <submittedName>
        <fullName evidence="11">Unannotated protein</fullName>
    </submittedName>
</protein>
<evidence type="ECO:0000256" key="7">
    <source>
        <dbReference type="ARBA" id="ARBA00023010"/>
    </source>
</evidence>
<evidence type="ECO:0000256" key="3">
    <source>
        <dbReference type="ARBA" id="ARBA00022475"/>
    </source>
</evidence>
<dbReference type="HAMAP" id="MF_00236">
    <property type="entry name" value="TatA_E"/>
    <property type="match status" value="1"/>
</dbReference>
<organism evidence="11">
    <name type="scientific">freshwater metagenome</name>
    <dbReference type="NCBI Taxonomy" id="449393"/>
    <lineage>
        <taxon>unclassified sequences</taxon>
        <taxon>metagenomes</taxon>
        <taxon>ecological metagenomes</taxon>
    </lineage>
</organism>
<evidence type="ECO:0000313" key="11">
    <source>
        <dbReference type="EMBL" id="CAB4748060.1"/>
    </source>
</evidence>
<name>A0A6J6TL44_9ZZZZ</name>
<dbReference type="Pfam" id="PF02416">
    <property type="entry name" value="TatA_B_E"/>
    <property type="match status" value="1"/>
</dbReference>
<gene>
    <name evidence="10" type="ORF">UFOPK1358_01471</name>
    <name evidence="11" type="ORF">UFOPK2766_01481</name>
    <name evidence="12" type="ORF">UFOPK3519_00319</name>
</gene>
<dbReference type="EMBL" id="CAEZYU010000070">
    <property type="protein sequence ID" value="CAB4748060.1"/>
    <property type="molecule type" value="Genomic_DNA"/>
</dbReference>
<dbReference type="GO" id="GO:0043953">
    <property type="term" value="P:protein transport by the Tat complex"/>
    <property type="evidence" value="ECO:0007669"/>
    <property type="project" value="InterPro"/>
</dbReference>
<keyword evidence="4" id="KW-0812">Transmembrane</keyword>
<dbReference type="InterPro" id="IPR003369">
    <property type="entry name" value="TatA/B/E"/>
</dbReference>
<dbReference type="PANTHER" id="PTHR42982">
    <property type="entry name" value="SEC-INDEPENDENT PROTEIN TRANSLOCASE PROTEIN TATA"/>
    <property type="match status" value="1"/>
</dbReference>
<evidence type="ECO:0000256" key="1">
    <source>
        <dbReference type="ARBA" id="ARBA00004162"/>
    </source>
</evidence>
<evidence type="ECO:0000256" key="4">
    <source>
        <dbReference type="ARBA" id="ARBA00022692"/>
    </source>
</evidence>
<dbReference type="AlphaFoldDB" id="A0A6J6TL44"/>
<proteinExistence type="inferred from homology"/>
<keyword evidence="7" id="KW-0811">Translocation</keyword>
<evidence type="ECO:0000313" key="12">
    <source>
        <dbReference type="EMBL" id="CAB4891720.1"/>
    </source>
</evidence>
<dbReference type="EMBL" id="CAEZSF010000164">
    <property type="protein sequence ID" value="CAB4548641.1"/>
    <property type="molecule type" value="Genomic_DNA"/>
</dbReference>
<evidence type="ECO:0000256" key="2">
    <source>
        <dbReference type="ARBA" id="ARBA00022448"/>
    </source>
</evidence>
<comment type="subcellular location">
    <subcellularLocation>
        <location evidence="1">Cell membrane</location>
        <topology evidence="1">Single-pass membrane protein</topology>
    </subcellularLocation>
</comment>
<keyword evidence="8" id="KW-0472">Membrane</keyword>
<dbReference type="PANTHER" id="PTHR42982:SF1">
    <property type="entry name" value="SEC-INDEPENDENT PROTEIN TRANSLOCASE PROTEIN TATA"/>
    <property type="match status" value="1"/>
</dbReference>
<keyword evidence="3" id="KW-1003">Cell membrane</keyword>
<dbReference type="GO" id="GO:0005886">
    <property type="term" value="C:plasma membrane"/>
    <property type="evidence" value="ECO:0007669"/>
    <property type="project" value="UniProtKB-SubCell"/>
</dbReference>
<dbReference type="NCBIfam" id="TIGR01411">
    <property type="entry name" value="tatAE"/>
    <property type="match status" value="1"/>
</dbReference>
<dbReference type="EMBL" id="CAFBMG010000014">
    <property type="protein sequence ID" value="CAB4891720.1"/>
    <property type="molecule type" value="Genomic_DNA"/>
</dbReference>
<sequence length="73" mass="7530">MFGGNEWLIVAIVALVLFGGSQLPKLAKNLGSAQKEFKKGLAEGKEDDETPDAPSSAPKSSDAPAASETPSDN</sequence>
<dbReference type="Gene3D" id="1.20.5.3310">
    <property type="match status" value="1"/>
</dbReference>
<evidence type="ECO:0000256" key="5">
    <source>
        <dbReference type="ARBA" id="ARBA00022927"/>
    </source>
</evidence>
<keyword evidence="5" id="KW-0653">Protein transport</keyword>
<evidence type="ECO:0000256" key="8">
    <source>
        <dbReference type="ARBA" id="ARBA00023136"/>
    </source>
</evidence>
<feature type="region of interest" description="Disordered" evidence="9">
    <location>
        <begin position="38"/>
        <end position="73"/>
    </location>
</feature>
<reference evidence="11" key="1">
    <citation type="submission" date="2020-05" db="EMBL/GenBank/DDBJ databases">
        <authorList>
            <person name="Chiriac C."/>
            <person name="Salcher M."/>
            <person name="Ghai R."/>
            <person name="Kavagutti S V."/>
        </authorList>
    </citation>
    <scope>NUCLEOTIDE SEQUENCE</scope>
</reference>
<keyword evidence="2" id="KW-0813">Transport</keyword>
<evidence type="ECO:0000256" key="9">
    <source>
        <dbReference type="SAM" id="MobiDB-lite"/>
    </source>
</evidence>
<evidence type="ECO:0000313" key="10">
    <source>
        <dbReference type="EMBL" id="CAB4548641.1"/>
    </source>
</evidence>
<accession>A0A6J6TL44</accession>